<dbReference type="Proteomes" id="UP001595803">
    <property type="component" value="Unassembled WGS sequence"/>
</dbReference>
<protein>
    <submittedName>
        <fullName evidence="2">Uncharacterized protein</fullName>
    </submittedName>
</protein>
<dbReference type="RefSeq" id="WP_380101923.1">
    <property type="nucleotide sequence ID" value="NZ_JBHRZG010000011.1"/>
</dbReference>
<evidence type="ECO:0000313" key="3">
    <source>
        <dbReference type="Proteomes" id="UP001595803"/>
    </source>
</evidence>
<name>A0ABV7Z7R6_9DEIO</name>
<sequence>MSVWLEVRHHAEDGPEPPERPAFTRRGTHTARTPHRCEVCEGWIRPGERSGYEARLDDEERRVVTVKAHEDVQTCDAERARVEAWRVER</sequence>
<comment type="caution">
    <text evidence="2">The sequence shown here is derived from an EMBL/GenBank/DDBJ whole genome shotgun (WGS) entry which is preliminary data.</text>
</comment>
<keyword evidence="3" id="KW-1185">Reference proteome</keyword>
<reference evidence="3" key="1">
    <citation type="journal article" date="2019" name="Int. J. Syst. Evol. Microbiol.">
        <title>The Global Catalogue of Microorganisms (GCM) 10K type strain sequencing project: providing services to taxonomists for standard genome sequencing and annotation.</title>
        <authorList>
            <consortium name="The Broad Institute Genomics Platform"/>
            <consortium name="The Broad Institute Genome Sequencing Center for Infectious Disease"/>
            <person name="Wu L."/>
            <person name="Ma J."/>
        </authorList>
    </citation>
    <scope>NUCLEOTIDE SEQUENCE [LARGE SCALE GENOMIC DNA]</scope>
    <source>
        <strain evidence="3">CCTCC AB 2017081</strain>
    </source>
</reference>
<gene>
    <name evidence="2" type="ORF">ACFOSB_11095</name>
</gene>
<dbReference type="EMBL" id="JBHRZG010000011">
    <property type="protein sequence ID" value="MFC3833402.1"/>
    <property type="molecule type" value="Genomic_DNA"/>
</dbReference>
<evidence type="ECO:0000256" key="1">
    <source>
        <dbReference type="SAM" id="MobiDB-lite"/>
    </source>
</evidence>
<feature type="compositionally biased region" description="Basic and acidic residues" evidence="1">
    <location>
        <begin position="1"/>
        <end position="19"/>
    </location>
</feature>
<organism evidence="2 3">
    <name type="scientific">Deinococcus rufus</name>
    <dbReference type="NCBI Taxonomy" id="2136097"/>
    <lineage>
        <taxon>Bacteria</taxon>
        <taxon>Thermotogati</taxon>
        <taxon>Deinococcota</taxon>
        <taxon>Deinococci</taxon>
        <taxon>Deinococcales</taxon>
        <taxon>Deinococcaceae</taxon>
        <taxon>Deinococcus</taxon>
    </lineage>
</organism>
<proteinExistence type="predicted"/>
<accession>A0ABV7Z7R6</accession>
<feature type="region of interest" description="Disordered" evidence="1">
    <location>
        <begin position="1"/>
        <end position="31"/>
    </location>
</feature>
<evidence type="ECO:0000313" key="2">
    <source>
        <dbReference type="EMBL" id="MFC3833402.1"/>
    </source>
</evidence>